<reference evidence="3" key="4">
    <citation type="submission" date="2024-02" db="EMBL/GenBank/DDBJ databases">
        <title>Comparative genomics of Cryptococcus and Kwoniella reveals pathogenesis evolution and contrasting modes of karyotype evolution via chromosome fusion or intercentromeric recombination.</title>
        <authorList>
            <person name="Coelho M.A."/>
            <person name="David-Palma M."/>
            <person name="Shea T."/>
            <person name="Bowers K."/>
            <person name="McGinley-Smith S."/>
            <person name="Mohammad A.W."/>
            <person name="Gnirke A."/>
            <person name="Yurkov A.M."/>
            <person name="Nowrousian M."/>
            <person name="Sun S."/>
            <person name="Cuomo C.A."/>
            <person name="Heitman J."/>
        </authorList>
    </citation>
    <scope>NUCLEOTIDE SEQUENCE</scope>
    <source>
        <strain evidence="3">CBS 10118</strain>
    </source>
</reference>
<protein>
    <submittedName>
        <fullName evidence="2">Uncharacterized protein</fullName>
    </submittedName>
</protein>
<name>A0A1B9FXJ7_9TREE</name>
<dbReference type="KEGG" id="kbi:30210867"/>
<dbReference type="EMBL" id="CP144546">
    <property type="protein sequence ID" value="WVW85755.1"/>
    <property type="molecule type" value="Genomic_DNA"/>
</dbReference>
<dbReference type="AlphaFoldDB" id="A0A1B9FXJ7"/>
<proteinExistence type="predicted"/>
<reference evidence="3" key="2">
    <citation type="submission" date="2013-07" db="EMBL/GenBank/DDBJ databases">
        <authorList>
            <consortium name="The Broad Institute Genome Sequencing Platform"/>
            <person name="Cuomo C."/>
            <person name="Litvintseva A."/>
            <person name="Chen Y."/>
            <person name="Heitman J."/>
            <person name="Sun S."/>
            <person name="Springer D."/>
            <person name="Dromer F."/>
            <person name="Young S.K."/>
            <person name="Zeng Q."/>
            <person name="Gargeya S."/>
            <person name="Fitzgerald M."/>
            <person name="Abouelleil A."/>
            <person name="Alvarado L."/>
            <person name="Berlin A.M."/>
            <person name="Chapman S.B."/>
            <person name="Dewar J."/>
            <person name="Goldberg J."/>
            <person name="Griggs A."/>
            <person name="Gujja S."/>
            <person name="Hansen M."/>
            <person name="Howarth C."/>
            <person name="Imamovic A."/>
            <person name="Larimer J."/>
            <person name="McCowan C."/>
            <person name="Murphy C."/>
            <person name="Pearson M."/>
            <person name="Priest M."/>
            <person name="Roberts A."/>
            <person name="Saif S."/>
            <person name="Shea T."/>
            <person name="Sykes S."/>
            <person name="Wortman J."/>
            <person name="Nusbaum C."/>
            <person name="Birren B."/>
        </authorList>
    </citation>
    <scope>NUCLEOTIDE SEQUENCE</scope>
    <source>
        <strain evidence="3">CBS 10118</strain>
    </source>
</reference>
<feature type="region of interest" description="Disordered" evidence="1">
    <location>
        <begin position="1"/>
        <end position="21"/>
    </location>
</feature>
<feature type="region of interest" description="Disordered" evidence="1">
    <location>
        <begin position="38"/>
        <end position="140"/>
    </location>
</feature>
<accession>A0A1B9FXJ7</accession>
<sequence length="140" mass="15236">MTTRSPLFSTGNIGPCGPAQGLTERMIRPMDRLRSWVRPSTTPPFIMDGAPDHQAQSAQRPEYRNDYEAASDQGRMEPSMDITASRDRTSEMFASEGQPTASSDVASTQRDTNMSMDPAKTANSSTPLQAPLTMGRVPAL</sequence>
<evidence type="ECO:0000313" key="3">
    <source>
        <dbReference type="EMBL" id="WVW85755.1"/>
    </source>
</evidence>
<evidence type="ECO:0000313" key="2">
    <source>
        <dbReference type="EMBL" id="OCF23486.1"/>
    </source>
</evidence>
<feature type="compositionally biased region" description="Polar residues" evidence="1">
    <location>
        <begin position="97"/>
        <end position="128"/>
    </location>
</feature>
<dbReference type="GeneID" id="30210867"/>
<dbReference type="RefSeq" id="XP_019044556.1">
    <property type="nucleotide sequence ID" value="XM_019193079.1"/>
</dbReference>
<dbReference type="VEuPathDB" id="FungiDB:I302_06468"/>
<gene>
    <name evidence="2" type="ORF">I302_06468</name>
    <name evidence="3" type="ORF">I302_107793</name>
</gene>
<feature type="compositionally biased region" description="Polar residues" evidence="1">
    <location>
        <begin position="1"/>
        <end position="12"/>
    </location>
</feature>
<evidence type="ECO:0000313" key="4">
    <source>
        <dbReference type="Proteomes" id="UP000092730"/>
    </source>
</evidence>
<reference evidence="2" key="3">
    <citation type="submission" date="2014-01" db="EMBL/GenBank/DDBJ databases">
        <title>Evolution of pathogenesis and genome organization in the Tremellales.</title>
        <authorList>
            <person name="Cuomo C."/>
            <person name="Litvintseva A."/>
            <person name="Heitman J."/>
            <person name="Chen Y."/>
            <person name="Sun S."/>
            <person name="Springer D."/>
            <person name="Dromer F."/>
            <person name="Young S."/>
            <person name="Zeng Q."/>
            <person name="Chapman S."/>
            <person name="Gujja S."/>
            <person name="Saif S."/>
            <person name="Birren B."/>
        </authorList>
    </citation>
    <scope>NUCLEOTIDE SEQUENCE</scope>
    <source>
        <strain evidence="2">CBS 10118</strain>
    </source>
</reference>
<reference evidence="2" key="1">
    <citation type="submission" date="2013-07" db="EMBL/GenBank/DDBJ databases">
        <title>The Genome Sequence of Cryptococcus bestiolae CBS10118.</title>
        <authorList>
            <consortium name="The Broad Institute Genome Sequencing Platform"/>
            <person name="Cuomo C."/>
            <person name="Litvintseva A."/>
            <person name="Chen Y."/>
            <person name="Heitman J."/>
            <person name="Sun S."/>
            <person name="Springer D."/>
            <person name="Dromer F."/>
            <person name="Young S.K."/>
            <person name="Zeng Q."/>
            <person name="Gargeya S."/>
            <person name="Fitzgerald M."/>
            <person name="Abouelleil A."/>
            <person name="Alvarado L."/>
            <person name="Berlin A.M."/>
            <person name="Chapman S.B."/>
            <person name="Dewar J."/>
            <person name="Goldberg J."/>
            <person name="Griggs A."/>
            <person name="Gujja S."/>
            <person name="Hansen M."/>
            <person name="Howarth C."/>
            <person name="Imamovic A."/>
            <person name="Larimer J."/>
            <person name="McCowan C."/>
            <person name="Murphy C."/>
            <person name="Pearson M."/>
            <person name="Priest M."/>
            <person name="Roberts A."/>
            <person name="Saif S."/>
            <person name="Shea T."/>
            <person name="Sykes S."/>
            <person name="Wortman J."/>
            <person name="Nusbaum C."/>
            <person name="Birren B."/>
        </authorList>
    </citation>
    <scope>NUCLEOTIDE SEQUENCE [LARGE SCALE GENOMIC DNA]</scope>
    <source>
        <strain evidence="2">CBS 10118</strain>
    </source>
</reference>
<dbReference type="Proteomes" id="UP000092730">
    <property type="component" value="Chromosome 6"/>
</dbReference>
<keyword evidence="4" id="KW-1185">Reference proteome</keyword>
<evidence type="ECO:0000256" key="1">
    <source>
        <dbReference type="SAM" id="MobiDB-lite"/>
    </source>
</evidence>
<dbReference type="EMBL" id="KI894023">
    <property type="protein sequence ID" value="OCF23486.1"/>
    <property type="molecule type" value="Genomic_DNA"/>
</dbReference>
<organism evidence="2">
    <name type="scientific">Kwoniella bestiolae CBS 10118</name>
    <dbReference type="NCBI Taxonomy" id="1296100"/>
    <lineage>
        <taxon>Eukaryota</taxon>
        <taxon>Fungi</taxon>
        <taxon>Dikarya</taxon>
        <taxon>Basidiomycota</taxon>
        <taxon>Agaricomycotina</taxon>
        <taxon>Tremellomycetes</taxon>
        <taxon>Tremellales</taxon>
        <taxon>Cryptococcaceae</taxon>
        <taxon>Kwoniella</taxon>
    </lineage>
</organism>